<dbReference type="AlphaFoldDB" id="A0AAD5RYY6"/>
<feature type="transmembrane region" description="Helical" evidence="6">
    <location>
        <begin position="132"/>
        <end position="156"/>
    </location>
</feature>
<feature type="transmembrane region" description="Helical" evidence="6">
    <location>
        <begin position="94"/>
        <end position="112"/>
    </location>
</feature>
<evidence type="ECO:0000256" key="4">
    <source>
        <dbReference type="ARBA" id="ARBA00023136"/>
    </source>
</evidence>
<dbReference type="InterPro" id="IPR049326">
    <property type="entry name" value="Rhodopsin_dom_fungi"/>
</dbReference>
<comment type="subcellular location">
    <subcellularLocation>
        <location evidence="1">Membrane</location>
        <topology evidence="1">Multi-pass membrane protein</topology>
    </subcellularLocation>
</comment>
<organism evidence="8 9">
    <name type="scientific">Zalerion maritima</name>
    <dbReference type="NCBI Taxonomy" id="339359"/>
    <lineage>
        <taxon>Eukaryota</taxon>
        <taxon>Fungi</taxon>
        <taxon>Dikarya</taxon>
        <taxon>Ascomycota</taxon>
        <taxon>Pezizomycotina</taxon>
        <taxon>Sordariomycetes</taxon>
        <taxon>Lulworthiomycetidae</taxon>
        <taxon>Lulworthiales</taxon>
        <taxon>Lulworthiaceae</taxon>
        <taxon>Zalerion</taxon>
    </lineage>
</organism>
<evidence type="ECO:0000313" key="9">
    <source>
        <dbReference type="Proteomes" id="UP001201980"/>
    </source>
</evidence>
<evidence type="ECO:0000256" key="6">
    <source>
        <dbReference type="SAM" id="Phobius"/>
    </source>
</evidence>
<name>A0AAD5RYY6_9PEZI</name>
<protein>
    <recommendedName>
        <fullName evidence="7">Rhodopsin domain-containing protein</fullName>
    </recommendedName>
</protein>
<evidence type="ECO:0000256" key="2">
    <source>
        <dbReference type="ARBA" id="ARBA00022692"/>
    </source>
</evidence>
<keyword evidence="3 6" id="KW-1133">Transmembrane helix</keyword>
<dbReference type="PANTHER" id="PTHR33048:SF42">
    <property type="entry name" value="INTEGRAL MEMBRANE PROTEIN"/>
    <property type="match status" value="1"/>
</dbReference>
<dbReference type="EMBL" id="JAKWBI020000004">
    <property type="protein sequence ID" value="KAJ2907115.1"/>
    <property type="molecule type" value="Genomic_DNA"/>
</dbReference>
<feature type="domain" description="Rhodopsin" evidence="7">
    <location>
        <begin position="61"/>
        <end position="157"/>
    </location>
</feature>
<comment type="caution">
    <text evidence="8">The sequence shown here is derived from an EMBL/GenBank/DDBJ whole genome shotgun (WGS) entry which is preliminary data.</text>
</comment>
<dbReference type="InterPro" id="IPR052337">
    <property type="entry name" value="SAT4-like"/>
</dbReference>
<dbReference type="PANTHER" id="PTHR33048">
    <property type="entry name" value="PTH11-LIKE INTEGRAL MEMBRANE PROTEIN (AFU_ORTHOLOGUE AFUA_5G11245)"/>
    <property type="match status" value="1"/>
</dbReference>
<dbReference type="Proteomes" id="UP001201980">
    <property type="component" value="Unassembled WGS sequence"/>
</dbReference>
<dbReference type="Pfam" id="PF20684">
    <property type="entry name" value="Fung_rhodopsin"/>
    <property type="match status" value="1"/>
</dbReference>
<keyword evidence="2 6" id="KW-0812">Transmembrane</keyword>
<comment type="similarity">
    <text evidence="5">Belongs to the SAT4 family.</text>
</comment>
<keyword evidence="4 6" id="KW-0472">Membrane</keyword>
<dbReference type="GO" id="GO:0016020">
    <property type="term" value="C:membrane"/>
    <property type="evidence" value="ECO:0007669"/>
    <property type="project" value="UniProtKB-SubCell"/>
</dbReference>
<sequence>MLSRISVDGDSSFGNLENLLHLDPDENHGLLRQTLPQIRHRNNEHHVHPVGHIHSVLVGYAVATCAYSAFLDLVLSLLPWKLTDKLQMVRKEKIGVAMSTSFGIFACAAAVVKCYYIPLLQDRDFSYDGTNLVIWSVVEPSVTIVGASIPMLRVLFRDLRSQGGSRMNYGIKVTCGIKGNCKTVKTVSENTSRGRPSSAVESVHRKFPTCEDVDSRSDKSILERATSPLPDGKNGGILQVSEIKVEYSTRLQSDSHENFEMEDV</sequence>
<evidence type="ECO:0000256" key="5">
    <source>
        <dbReference type="ARBA" id="ARBA00038359"/>
    </source>
</evidence>
<evidence type="ECO:0000256" key="3">
    <source>
        <dbReference type="ARBA" id="ARBA00022989"/>
    </source>
</evidence>
<reference evidence="8" key="1">
    <citation type="submission" date="2022-07" db="EMBL/GenBank/DDBJ databases">
        <title>Draft genome sequence of Zalerion maritima ATCC 34329, a (micro)plastics degrading marine fungus.</title>
        <authorList>
            <person name="Paco A."/>
            <person name="Goncalves M.F.M."/>
            <person name="Rocha-Santos T.A.P."/>
            <person name="Alves A."/>
        </authorList>
    </citation>
    <scope>NUCLEOTIDE SEQUENCE</scope>
    <source>
        <strain evidence="8">ATCC 34329</strain>
    </source>
</reference>
<evidence type="ECO:0000313" key="8">
    <source>
        <dbReference type="EMBL" id="KAJ2907115.1"/>
    </source>
</evidence>
<keyword evidence="9" id="KW-1185">Reference proteome</keyword>
<accession>A0AAD5RYY6</accession>
<gene>
    <name evidence="8" type="ORF">MKZ38_007630</name>
</gene>
<evidence type="ECO:0000256" key="1">
    <source>
        <dbReference type="ARBA" id="ARBA00004141"/>
    </source>
</evidence>
<proteinExistence type="inferred from homology"/>
<feature type="transmembrane region" description="Helical" evidence="6">
    <location>
        <begin position="57"/>
        <end position="82"/>
    </location>
</feature>
<evidence type="ECO:0000259" key="7">
    <source>
        <dbReference type="Pfam" id="PF20684"/>
    </source>
</evidence>